<evidence type="ECO:0000313" key="1">
    <source>
        <dbReference type="EMBL" id="JAP17309.1"/>
    </source>
</evidence>
<organism evidence="1">
    <name type="scientific">Solanum chacoense</name>
    <name type="common">Chaco potato</name>
    <dbReference type="NCBI Taxonomy" id="4108"/>
    <lineage>
        <taxon>Eukaryota</taxon>
        <taxon>Viridiplantae</taxon>
        <taxon>Streptophyta</taxon>
        <taxon>Embryophyta</taxon>
        <taxon>Tracheophyta</taxon>
        <taxon>Spermatophyta</taxon>
        <taxon>Magnoliopsida</taxon>
        <taxon>eudicotyledons</taxon>
        <taxon>Gunneridae</taxon>
        <taxon>Pentapetalae</taxon>
        <taxon>asterids</taxon>
        <taxon>lamiids</taxon>
        <taxon>Solanales</taxon>
        <taxon>Solanaceae</taxon>
        <taxon>Solanoideae</taxon>
        <taxon>Solaneae</taxon>
        <taxon>Solanum</taxon>
    </lineage>
</organism>
<reference evidence="1" key="1">
    <citation type="submission" date="2015-12" db="EMBL/GenBank/DDBJ databases">
        <title>Gene expression during late stages of embryo sac development: a critical building block for successful pollen-pistil interactions.</title>
        <authorList>
            <person name="Liu Y."/>
            <person name="Joly V."/>
            <person name="Sabar M."/>
            <person name="Matton D.P."/>
        </authorList>
    </citation>
    <scope>NUCLEOTIDE SEQUENCE</scope>
</reference>
<name>A0A0V0HAS6_SOLCH</name>
<sequence length="86" mass="9936">MYFSCVEFNMRRFLDIGACSLHRKINVCVSTSKLIPNRPAKNILRNLALVFSKDKLHQSYPIIARKQLNYCTHSARFSSATRTKNT</sequence>
<protein>
    <submittedName>
        <fullName evidence="1">Putative ovule protein</fullName>
    </submittedName>
</protein>
<accession>A0A0V0HAS6</accession>
<proteinExistence type="predicted"/>
<dbReference type="AlphaFoldDB" id="A0A0V0HAS6"/>
<dbReference type="EMBL" id="GEDG01022685">
    <property type="protein sequence ID" value="JAP17309.1"/>
    <property type="molecule type" value="Transcribed_RNA"/>
</dbReference>